<feature type="transmembrane region" description="Helical" evidence="2">
    <location>
        <begin position="107"/>
        <end position="129"/>
    </location>
</feature>
<dbReference type="Proteomes" id="UP000789375">
    <property type="component" value="Unassembled WGS sequence"/>
</dbReference>
<accession>A0A9N8V786</accession>
<proteinExistence type="predicted"/>
<evidence type="ECO:0000256" key="2">
    <source>
        <dbReference type="SAM" id="Phobius"/>
    </source>
</evidence>
<feature type="transmembrane region" description="Helical" evidence="2">
    <location>
        <begin position="32"/>
        <end position="53"/>
    </location>
</feature>
<keyword evidence="2" id="KW-0812">Transmembrane</keyword>
<feature type="transmembrane region" description="Helical" evidence="2">
    <location>
        <begin position="150"/>
        <end position="175"/>
    </location>
</feature>
<feature type="transmembrane region" description="Helical" evidence="2">
    <location>
        <begin position="288"/>
        <end position="314"/>
    </location>
</feature>
<protein>
    <submittedName>
        <fullName evidence="3">7663_t:CDS:1</fullName>
    </submittedName>
</protein>
<feature type="transmembrane region" description="Helical" evidence="2">
    <location>
        <begin position="73"/>
        <end position="95"/>
    </location>
</feature>
<organism evidence="3 4">
    <name type="scientific">Funneliformis mosseae</name>
    <name type="common">Endomycorrhizal fungus</name>
    <name type="synonym">Glomus mosseae</name>
    <dbReference type="NCBI Taxonomy" id="27381"/>
    <lineage>
        <taxon>Eukaryota</taxon>
        <taxon>Fungi</taxon>
        <taxon>Fungi incertae sedis</taxon>
        <taxon>Mucoromycota</taxon>
        <taxon>Glomeromycotina</taxon>
        <taxon>Glomeromycetes</taxon>
        <taxon>Glomerales</taxon>
        <taxon>Glomeraceae</taxon>
        <taxon>Funneliformis</taxon>
    </lineage>
</organism>
<dbReference type="EMBL" id="CAJVPP010000100">
    <property type="protein sequence ID" value="CAG8442603.1"/>
    <property type="molecule type" value="Genomic_DNA"/>
</dbReference>
<comment type="caution">
    <text evidence="3">The sequence shown here is derived from an EMBL/GenBank/DDBJ whole genome shotgun (WGS) entry which is preliminary data.</text>
</comment>
<keyword evidence="4" id="KW-1185">Reference proteome</keyword>
<keyword evidence="2" id="KW-0472">Membrane</keyword>
<dbReference type="AlphaFoldDB" id="A0A9N8V786"/>
<evidence type="ECO:0000313" key="3">
    <source>
        <dbReference type="EMBL" id="CAG8442603.1"/>
    </source>
</evidence>
<name>A0A9N8V786_FUNMO</name>
<feature type="region of interest" description="Disordered" evidence="1">
    <location>
        <begin position="445"/>
        <end position="464"/>
    </location>
</feature>
<evidence type="ECO:0000256" key="1">
    <source>
        <dbReference type="SAM" id="MobiDB-lite"/>
    </source>
</evidence>
<evidence type="ECO:0000313" key="4">
    <source>
        <dbReference type="Proteomes" id="UP000789375"/>
    </source>
</evidence>
<keyword evidence="2" id="KW-1133">Transmembrane helix</keyword>
<feature type="transmembrane region" description="Helical" evidence="2">
    <location>
        <begin position="195"/>
        <end position="218"/>
    </location>
</feature>
<sequence length="464" mass="52658">MQDDSTLVSSTKGHCPNHFHIITCDDIEFHHVIYSISIVLGVILAITAGGLWLKRRIYIESSQRVAFLDGYLLWQTLHASIRIISDIIILSNLIGEEFMVLELVYDIPFYCDQVSVILFILGILLAIPYARTTPNSQGSLRNIIPSHKSIIWFFRIFSFIIFPSLAILALLTGYFHSMRNAKPDESVRFKDLETLMIRAHYIVYAISCVLLAICFAYFGRKVKGFAEGSIGLLMSSELDSRYHRLRLMRRSITRMNIVNGFLCAKYLLFAIAATTAAFQLVVIFSNTWIVQIGTILVTTFPLVSMILCTLLILYGDTNPEKAFDTDFLQMSHSHNFLTWSYTVESSNQQSELNLLPPPPSYKDDVTNQQYVKEIERKQPPNINCCTDASNSKNIRTSYIRNSSTTLPNIIISSPPEISIAEKRPSRVVGKSKFIAAWILDQHERTSTNEMSSSTEDNNKGCIRY</sequence>
<feature type="transmembrane region" description="Helical" evidence="2">
    <location>
        <begin position="257"/>
        <end position="282"/>
    </location>
</feature>
<reference evidence="3" key="1">
    <citation type="submission" date="2021-06" db="EMBL/GenBank/DDBJ databases">
        <authorList>
            <person name="Kallberg Y."/>
            <person name="Tangrot J."/>
            <person name="Rosling A."/>
        </authorList>
    </citation>
    <scope>NUCLEOTIDE SEQUENCE</scope>
    <source>
        <strain evidence="3">87-6 pot B 2015</strain>
    </source>
</reference>
<gene>
    <name evidence="3" type="ORF">FMOSSE_LOCUS931</name>
</gene>